<accession>A0A3S9A657</accession>
<dbReference type="Proteomes" id="UP000272528">
    <property type="component" value="Chromosome"/>
</dbReference>
<name>A0A3S9A657_9BACL</name>
<dbReference type="EMBL" id="CP034437">
    <property type="protein sequence ID" value="AZN41201.1"/>
    <property type="molecule type" value="Genomic_DNA"/>
</dbReference>
<dbReference type="RefSeq" id="WP_126016908.1">
    <property type="nucleotide sequence ID" value="NZ_CP034437.1"/>
</dbReference>
<dbReference type="OrthoDB" id="2623681at2"/>
<proteinExistence type="predicted"/>
<protein>
    <recommendedName>
        <fullName evidence="3">DUF2642 domain-containing protein</fullName>
    </recommendedName>
</protein>
<dbReference type="AlphaFoldDB" id="A0A3S9A657"/>
<evidence type="ECO:0008006" key="3">
    <source>
        <dbReference type="Google" id="ProtNLM"/>
    </source>
</evidence>
<sequence length="147" mass="16064">MKIIVNEKELKEYFDGLARLLTRPKAVPPPEVSEPAPAAMAPAMAMEPLDATTFIAELRQAIREELASIENTGQREVTAPSLNKLMQVFEPYTGKPAELSTPAGTVEGTITKVGDDYLVMREHGGMSVIVPIEQLVAFQLTGKQVER</sequence>
<dbReference type="KEGG" id="palb:EJC50_17135"/>
<evidence type="ECO:0000313" key="2">
    <source>
        <dbReference type="Proteomes" id="UP000272528"/>
    </source>
</evidence>
<organism evidence="1 2">
    <name type="scientific">Paenibacillus albus</name>
    <dbReference type="NCBI Taxonomy" id="2495582"/>
    <lineage>
        <taxon>Bacteria</taxon>
        <taxon>Bacillati</taxon>
        <taxon>Bacillota</taxon>
        <taxon>Bacilli</taxon>
        <taxon>Bacillales</taxon>
        <taxon>Paenibacillaceae</taxon>
        <taxon>Paenibacillus</taxon>
    </lineage>
</organism>
<evidence type="ECO:0000313" key="1">
    <source>
        <dbReference type="EMBL" id="AZN41201.1"/>
    </source>
</evidence>
<reference evidence="2" key="1">
    <citation type="submission" date="2018-12" db="EMBL/GenBank/DDBJ databases">
        <title>Genome sequence of Peanibacillus sp.</title>
        <authorList>
            <person name="Subramani G."/>
            <person name="Srinivasan S."/>
            <person name="Kim M.K."/>
        </authorList>
    </citation>
    <scope>NUCLEOTIDE SEQUENCE [LARGE SCALE GENOMIC DNA]</scope>
    <source>
        <strain evidence="2">18JY67-1</strain>
    </source>
</reference>
<keyword evidence="2" id="KW-1185">Reference proteome</keyword>
<gene>
    <name evidence="1" type="ORF">EJC50_17135</name>
</gene>